<dbReference type="SUPFAM" id="SSF63829">
    <property type="entry name" value="Calcium-dependent phosphotriesterase"/>
    <property type="match status" value="1"/>
</dbReference>
<feature type="binding site" evidence="3">
    <location>
        <position position="114"/>
    </location>
    <ligand>
        <name>substrate</name>
    </ligand>
</feature>
<dbReference type="RefSeq" id="WP_121588000.1">
    <property type="nucleotide sequence ID" value="NZ_RCIW01000005.1"/>
</dbReference>
<feature type="binding site" evidence="3">
    <location>
        <position position="112"/>
    </location>
    <ligand>
        <name>substrate</name>
    </ligand>
</feature>
<accession>A0A8B3FTU5</accession>
<name>A0A8B3FTU5_9ACTN</name>
<evidence type="ECO:0000256" key="1">
    <source>
        <dbReference type="ARBA" id="ARBA00008853"/>
    </source>
</evidence>
<organism evidence="5 6">
    <name type="scientific">Propionibacterium australiense</name>
    <dbReference type="NCBI Taxonomy" id="119981"/>
    <lineage>
        <taxon>Bacteria</taxon>
        <taxon>Bacillati</taxon>
        <taxon>Actinomycetota</taxon>
        <taxon>Actinomycetes</taxon>
        <taxon>Propionibacteriales</taxon>
        <taxon>Propionibacteriaceae</taxon>
        <taxon>Propionibacterium</taxon>
    </lineage>
</organism>
<feature type="binding site" evidence="3">
    <location>
        <position position="209"/>
    </location>
    <ligand>
        <name>a divalent metal cation</name>
        <dbReference type="ChEBI" id="CHEBI:60240"/>
    </ligand>
</feature>
<protein>
    <submittedName>
        <fullName evidence="5">SMP-30/gluconolactonase/LRE family protein</fullName>
    </submittedName>
</protein>
<dbReference type="PRINTS" id="PR01790">
    <property type="entry name" value="SMP30FAMILY"/>
</dbReference>
<comment type="caution">
    <text evidence="5">The sequence shown here is derived from an EMBL/GenBank/DDBJ whole genome shotgun (WGS) entry which is preliminary data.</text>
</comment>
<dbReference type="OrthoDB" id="2633250at2"/>
<sequence>MNTTDGWGRARRHEPDYEFLDVPRGTLTEGPVWMPELGELMWVDIVEKAVHRARLDGAGLRTWRMPGEVGFAVPSDDGNAIVGQPDGIHYLELATGRSRLLAGLPEVDPRIRVNDGKCDSSGRVWFGTMHRQETEPLGAVFKLTPDGVHPVLRGICTGNGMGWSPDGSRLYYTDSGVPRCLYAADFDIETGAVSNGEPFLPGEYPGNPDGMCVDAEGSLWCARWQGSAVIRISPRAVVTDVYHTPMFRPTSCCFAGPGLDELIITSADWGEDSGHQAGRLMRFRPGVCGRPEAPARMALVPAL</sequence>
<evidence type="ECO:0000259" key="4">
    <source>
        <dbReference type="Pfam" id="PF08450"/>
    </source>
</evidence>
<dbReference type="PANTHER" id="PTHR10907">
    <property type="entry name" value="REGUCALCIN"/>
    <property type="match status" value="1"/>
</dbReference>
<dbReference type="Proteomes" id="UP000279336">
    <property type="component" value="Unassembled WGS sequence"/>
</dbReference>
<feature type="binding site" evidence="3">
    <location>
        <position position="29"/>
    </location>
    <ligand>
        <name>a divalent metal cation</name>
        <dbReference type="ChEBI" id="CHEBI:60240"/>
    </ligand>
</feature>
<keyword evidence="3" id="KW-0479">Metal-binding</keyword>
<evidence type="ECO:0000313" key="5">
    <source>
        <dbReference type="EMBL" id="RLP11309.1"/>
    </source>
</evidence>
<gene>
    <name evidence="5" type="ORF">D7U36_04105</name>
</gene>
<dbReference type="PANTHER" id="PTHR10907:SF47">
    <property type="entry name" value="REGUCALCIN"/>
    <property type="match status" value="1"/>
</dbReference>
<dbReference type="Pfam" id="PF08450">
    <property type="entry name" value="SGL"/>
    <property type="match status" value="1"/>
</dbReference>
<evidence type="ECO:0000256" key="3">
    <source>
        <dbReference type="PIRSR" id="PIRSR605511-2"/>
    </source>
</evidence>
<dbReference type="Gene3D" id="2.120.10.30">
    <property type="entry name" value="TolB, C-terminal domain"/>
    <property type="match status" value="1"/>
</dbReference>
<feature type="active site" description="Proton donor/acceptor" evidence="2">
    <location>
        <position position="209"/>
    </location>
</feature>
<dbReference type="InterPro" id="IPR011042">
    <property type="entry name" value="6-blade_b-propeller_TolB-like"/>
</dbReference>
<feature type="domain" description="SMP-30/Gluconolactonase/LRE-like region" evidence="4">
    <location>
        <begin position="27"/>
        <end position="267"/>
    </location>
</feature>
<dbReference type="AlphaFoldDB" id="A0A8B3FTU5"/>
<dbReference type="GO" id="GO:0004341">
    <property type="term" value="F:gluconolactonase activity"/>
    <property type="evidence" value="ECO:0007669"/>
    <property type="project" value="TreeGrafter"/>
</dbReference>
<proteinExistence type="inferred from homology"/>
<dbReference type="InterPro" id="IPR005511">
    <property type="entry name" value="SMP-30"/>
</dbReference>
<keyword evidence="3" id="KW-0862">Zinc</keyword>
<dbReference type="EMBL" id="RCIW01000005">
    <property type="protein sequence ID" value="RLP11309.1"/>
    <property type="molecule type" value="Genomic_DNA"/>
</dbReference>
<evidence type="ECO:0000256" key="2">
    <source>
        <dbReference type="PIRSR" id="PIRSR605511-1"/>
    </source>
</evidence>
<feature type="binding site" evidence="3">
    <location>
        <position position="159"/>
    </location>
    <ligand>
        <name>a divalent metal cation</name>
        <dbReference type="ChEBI" id="CHEBI:60240"/>
    </ligand>
</feature>
<comment type="similarity">
    <text evidence="1">Belongs to the SMP-30/CGR1 family.</text>
</comment>
<dbReference type="InterPro" id="IPR013658">
    <property type="entry name" value="SGL"/>
</dbReference>
<reference evidence="5 6" key="1">
    <citation type="submission" date="2018-10" db="EMBL/GenBank/DDBJ databases">
        <title>Propionibacterium australiense Genome Sequencing and Assembly.</title>
        <authorList>
            <person name="Bernier A.-M."/>
            <person name="Bernard K."/>
        </authorList>
    </citation>
    <scope>NUCLEOTIDE SEQUENCE [LARGE SCALE GENOMIC DNA]</scope>
    <source>
        <strain evidence="5 6">NML98A078</strain>
    </source>
</reference>
<dbReference type="GO" id="GO:0005509">
    <property type="term" value="F:calcium ion binding"/>
    <property type="evidence" value="ECO:0007669"/>
    <property type="project" value="TreeGrafter"/>
</dbReference>
<evidence type="ECO:0000313" key="6">
    <source>
        <dbReference type="Proteomes" id="UP000279336"/>
    </source>
</evidence>
<comment type="cofactor">
    <cofactor evidence="3">
        <name>Zn(2+)</name>
        <dbReference type="ChEBI" id="CHEBI:29105"/>
    </cofactor>
    <text evidence="3">Binds 1 divalent metal cation per subunit.</text>
</comment>
<dbReference type="GO" id="GO:0019853">
    <property type="term" value="P:L-ascorbic acid biosynthetic process"/>
    <property type="evidence" value="ECO:0007669"/>
    <property type="project" value="TreeGrafter"/>
</dbReference>